<dbReference type="GO" id="GO:0003677">
    <property type="term" value="F:DNA binding"/>
    <property type="evidence" value="ECO:0007669"/>
    <property type="project" value="InterPro"/>
</dbReference>
<sequence length="189" mass="20745">MVDATVDSSPQSKRSKRPNFSVEFRRQIVEATLKPGTSAALIAREHDINANLLFKWRRPYLAGDFGMPELPVPEAPVLNWLPVAVAEPLPEVPACPSSDSASTYEVECGDVRLCLSASTPIATLIKIVRGLLMLPSAVGLPSGSRAWLAGRHRHAGRIQRPLQKRRPTWRRTTSASWSRTQSAAPSRAM</sequence>
<keyword evidence="3" id="KW-1185">Reference proteome</keyword>
<protein>
    <submittedName>
        <fullName evidence="2">Transposase and inactivated derivatives</fullName>
    </submittedName>
</protein>
<feature type="compositionally biased region" description="Polar residues" evidence="1">
    <location>
        <begin position="170"/>
        <end position="189"/>
    </location>
</feature>
<dbReference type="AlphaFoldDB" id="A0A1X7LZU7"/>
<evidence type="ECO:0000313" key="3">
    <source>
        <dbReference type="Proteomes" id="UP000193228"/>
    </source>
</evidence>
<evidence type="ECO:0000256" key="1">
    <source>
        <dbReference type="SAM" id="MobiDB-lite"/>
    </source>
</evidence>
<feature type="region of interest" description="Disordered" evidence="1">
    <location>
        <begin position="157"/>
        <end position="189"/>
    </location>
</feature>
<proteinExistence type="predicted"/>
<dbReference type="GO" id="GO:0004803">
    <property type="term" value="F:transposase activity"/>
    <property type="evidence" value="ECO:0007669"/>
    <property type="project" value="InterPro"/>
</dbReference>
<dbReference type="InterPro" id="IPR002514">
    <property type="entry name" value="Transposase_8"/>
</dbReference>
<dbReference type="GO" id="GO:0006313">
    <property type="term" value="P:DNA transposition"/>
    <property type="evidence" value="ECO:0007669"/>
    <property type="project" value="InterPro"/>
</dbReference>
<dbReference type="EMBL" id="FXAT01000013">
    <property type="protein sequence ID" value="SMG59385.1"/>
    <property type="molecule type" value="Genomic_DNA"/>
</dbReference>
<dbReference type="RefSeq" id="WP_143809086.1">
    <property type="nucleotide sequence ID" value="NZ_FXAT01000013.1"/>
</dbReference>
<dbReference type="InterPro" id="IPR009057">
    <property type="entry name" value="Homeodomain-like_sf"/>
</dbReference>
<dbReference type="Proteomes" id="UP000193228">
    <property type="component" value="Unassembled WGS sequence"/>
</dbReference>
<name>A0A1X7LZU7_9BURK</name>
<accession>A0A1X7LZU7</accession>
<evidence type="ECO:0000313" key="2">
    <source>
        <dbReference type="EMBL" id="SMG59385.1"/>
    </source>
</evidence>
<organism evidence="2 3">
    <name type="scientific">Paraburkholderia susongensis</name>
    <dbReference type="NCBI Taxonomy" id="1515439"/>
    <lineage>
        <taxon>Bacteria</taxon>
        <taxon>Pseudomonadati</taxon>
        <taxon>Pseudomonadota</taxon>
        <taxon>Betaproteobacteria</taxon>
        <taxon>Burkholderiales</taxon>
        <taxon>Burkholderiaceae</taxon>
        <taxon>Paraburkholderia</taxon>
    </lineage>
</organism>
<dbReference type="STRING" id="1515439.SAMN06265784_11315"/>
<dbReference type="OrthoDB" id="3376843at2"/>
<dbReference type="Pfam" id="PF01527">
    <property type="entry name" value="HTH_Tnp_1"/>
    <property type="match status" value="1"/>
</dbReference>
<reference evidence="3" key="1">
    <citation type="submission" date="2017-04" db="EMBL/GenBank/DDBJ databases">
        <authorList>
            <person name="Varghese N."/>
            <person name="Submissions S."/>
        </authorList>
    </citation>
    <scope>NUCLEOTIDE SEQUENCE [LARGE SCALE GENOMIC DNA]</scope>
    <source>
        <strain evidence="3">LMG 29540</strain>
    </source>
</reference>
<dbReference type="SUPFAM" id="SSF46689">
    <property type="entry name" value="Homeodomain-like"/>
    <property type="match status" value="1"/>
</dbReference>
<gene>
    <name evidence="2" type="ORF">SAMN06265784_11315</name>
</gene>
<feature type="compositionally biased region" description="Basic residues" evidence="1">
    <location>
        <begin position="157"/>
        <end position="169"/>
    </location>
</feature>